<sequence>MVKVENRDRFCAKSTVRRIGVNILPHFIDLAPQIAPFVGRQAPGAAVGVMAILLEQAALLLGAAFKGARIELAGLGLARINLALLHALGAQHLAHRLDGTGLVVAAIVAGTGDGARGTQQAAADG</sequence>
<dbReference type="AlphaFoldDB" id="A0A7W2IC42"/>
<reference evidence="1 2" key="1">
    <citation type="submission" date="2020-07" db="EMBL/GenBank/DDBJ databases">
        <title>Novel species isolated from subtropical streams in China.</title>
        <authorList>
            <person name="Lu H."/>
        </authorList>
    </citation>
    <scope>NUCLEOTIDE SEQUENCE [LARGE SCALE GENOMIC DNA]</scope>
    <source>
        <strain evidence="1 2">LX20W</strain>
    </source>
</reference>
<comment type="caution">
    <text evidence="1">The sequence shown here is derived from an EMBL/GenBank/DDBJ whole genome shotgun (WGS) entry which is preliminary data.</text>
</comment>
<keyword evidence="2" id="KW-1185">Reference proteome</keyword>
<proteinExistence type="predicted"/>
<organism evidence="1 2">
    <name type="scientific">Rugamonas brunnea</name>
    <dbReference type="NCBI Taxonomy" id="2758569"/>
    <lineage>
        <taxon>Bacteria</taxon>
        <taxon>Pseudomonadati</taxon>
        <taxon>Pseudomonadota</taxon>
        <taxon>Betaproteobacteria</taxon>
        <taxon>Burkholderiales</taxon>
        <taxon>Oxalobacteraceae</taxon>
        <taxon>Telluria group</taxon>
        <taxon>Rugamonas</taxon>
    </lineage>
</organism>
<dbReference type="RefSeq" id="WP_182162829.1">
    <property type="nucleotide sequence ID" value="NZ_JACEZT010000007.1"/>
</dbReference>
<accession>A0A7W2IC42</accession>
<dbReference type="EMBL" id="JACEZT010000007">
    <property type="protein sequence ID" value="MBA5637843.1"/>
    <property type="molecule type" value="Genomic_DNA"/>
</dbReference>
<gene>
    <name evidence="1" type="ORF">H3H37_12345</name>
</gene>
<evidence type="ECO:0000313" key="2">
    <source>
        <dbReference type="Proteomes" id="UP000534388"/>
    </source>
</evidence>
<protein>
    <submittedName>
        <fullName evidence="1">Uncharacterized protein</fullName>
    </submittedName>
</protein>
<evidence type="ECO:0000313" key="1">
    <source>
        <dbReference type="EMBL" id="MBA5637843.1"/>
    </source>
</evidence>
<name>A0A7W2IC42_9BURK</name>
<dbReference type="Proteomes" id="UP000534388">
    <property type="component" value="Unassembled WGS sequence"/>
</dbReference>